<name>A0A5J6TR79_9CAUD</name>
<organism evidence="1 2">
    <name type="scientific">Streptomyces phage Gilgamesh</name>
    <dbReference type="NCBI Taxonomy" id="2599890"/>
    <lineage>
        <taxon>Viruses</taxon>
        <taxon>Duplodnaviria</taxon>
        <taxon>Heunggongvirae</taxon>
        <taxon>Uroviricota</taxon>
        <taxon>Caudoviricetes</taxon>
        <taxon>Gilgameshvirus</taxon>
        <taxon>Gilgameshvirus gilgamesh</taxon>
    </lineage>
</organism>
<dbReference type="KEGG" id="vg:80019186"/>
<evidence type="ECO:0000313" key="1">
    <source>
        <dbReference type="EMBL" id="QFG13316.1"/>
    </source>
</evidence>
<dbReference type="EMBL" id="MN234216">
    <property type="protein sequence ID" value="QFG13316.1"/>
    <property type="molecule type" value="Genomic_DNA"/>
</dbReference>
<accession>A0A5J6TR79</accession>
<evidence type="ECO:0000313" key="2">
    <source>
        <dbReference type="Proteomes" id="UP000326486"/>
    </source>
</evidence>
<dbReference type="GeneID" id="80019186"/>
<dbReference type="Proteomes" id="UP000326486">
    <property type="component" value="Segment"/>
</dbReference>
<dbReference type="RefSeq" id="YP_010754592.1">
    <property type="nucleotide sequence ID" value="NC_073461.1"/>
</dbReference>
<proteinExistence type="predicted"/>
<reference evidence="1 2" key="1">
    <citation type="submission" date="2019-07" db="EMBL/GenBank/DDBJ databases">
        <authorList>
            <person name="Almisry A."/>
            <person name="Mousa M."/>
            <person name="Gordon L.L."/>
            <person name="Lee M."/>
            <person name="Mandava P."/>
            <person name="Moxley J.T."/>
            <person name="Shaffer C.D."/>
            <person name="Weston-Hafer K.A."/>
            <person name="Garlena R.A."/>
            <person name="Russell D.A."/>
            <person name="Pope W.H."/>
            <person name="Jacobs-Sera D."/>
            <person name="Hatfull G.F."/>
        </authorList>
    </citation>
    <scope>NUCLEOTIDE SEQUENCE [LARGE SCALE GENOMIC DNA]</scope>
</reference>
<protein>
    <submittedName>
        <fullName evidence="1">Uncharacterized protein</fullName>
    </submittedName>
</protein>
<sequence>MAGTQTPQTGIQNADELLTLAAAFGLTVTVESTDRESFTAHVVRIAIPVPVAYAGTELGRAIEGETLTMLWTRPNKGGRGRLEDATAWDVTSHRKVRTLRAIRAHVETMGRSSTTYARETSPLPDDVVDAPHALHIDGKLRKEGIPADRVRTFVKNRRFNGLHTHQDTDGTIVCDNRRYVPVTPQQNAGSPADTRQHVRIVNGGAPALIPTRDALAEMNHAMMDGKKDVREMSEARGHARIVYKDRERGTVTLRPATPDDLAPVAARPAADVLAADPIPADASVLDGMPGREITRQELRTPADVLTHTEYVVQLRDAGIWTLPNHDDGSTMTRGQVAHALRRTLDSAPDRARTTRDDDGTVYLSTGRQAARYIPAARIADHSADLCPGCGTPYATNGDGPCTGGRSTVKEQPAPAAPAPVADTVPLFAALAAYEATLFCTSPRDLDDLARHLHAVGKAAPTAHHREILAAQADVIEGAWEALRTAGNLRARNAANDQARAAVDRAREVILTVAPHAHRMHGTDVPGTAEEIRAAAVAYNAVGRTAEELPAIETGTPQVRVHCTSDSGTGWHVTATIAAGIDTPRGFIPAHPAIVVNFRKRDGRQDAAANARRVFGALFRVDVPVEYVTDRRP</sequence>
<gene>
    <name evidence="1" type="primary">124</name>
    <name evidence="1" type="ORF">SEA_GILGAMESH_124</name>
</gene>
<keyword evidence="2" id="KW-1185">Reference proteome</keyword>